<dbReference type="RefSeq" id="WP_207780405.1">
    <property type="nucleotide sequence ID" value="NZ_CP177354.1"/>
</dbReference>
<evidence type="ECO:0000313" key="3">
    <source>
        <dbReference type="Proteomes" id="UP000248090"/>
    </source>
</evidence>
<evidence type="ECO:0000259" key="1">
    <source>
        <dbReference type="Pfam" id="PF04101"/>
    </source>
</evidence>
<dbReference type="Gene3D" id="3.40.50.2000">
    <property type="entry name" value="Glycogen Phosphorylase B"/>
    <property type="match status" value="1"/>
</dbReference>
<reference evidence="2 3" key="1">
    <citation type="submission" date="2015-03" db="EMBL/GenBank/DDBJ databases">
        <authorList>
            <person name="Krishnan R."/>
            <person name="Midha S."/>
            <person name="Patil P.B."/>
            <person name="Rameshkumar N."/>
        </authorList>
    </citation>
    <scope>NUCLEOTIDE SEQUENCE [LARGE SCALE GENOMIC DNA]</scope>
    <source>
        <strain evidence="2 3">L1E11</strain>
    </source>
</reference>
<evidence type="ECO:0000313" key="2">
    <source>
        <dbReference type="EMBL" id="PXF29634.1"/>
    </source>
</evidence>
<dbReference type="Proteomes" id="UP000248090">
    <property type="component" value="Unassembled WGS sequence"/>
</dbReference>
<dbReference type="PANTHER" id="PTHR21015:SF28">
    <property type="entry name" value="SLL1722 PROTEIN"/>
    <property type="match status" value="1"/>
</dbReference>
<accession>A0ABX5LSL9</accession>
<dbReference type="EMBL" id="LAPT01000104">
    <property type="protein sequence ID" value="PXF29634.1"/>
    <property type="molecule type" value="Genomic_DNA"/>
</dbReference>
<dbReference type="PANTHER" id="PTHR21015">
    <property type="entry name" value="UDP-N-ACETYLGLUCOSAMINE--N-ACETYLMURAMYL-(PENTAPEPTIDE) PYROPHOSPHORYL-UNDECAPRENOL N-ACETYLGLUCOSAMINE TRANSFERASE 1"/>
    <property type="match status" value="1"/>
</dbReference>
<comment type="caution">
    <text evidence="2">The sequence shown here is derived from an EMBL/GenBank/DDBJ whole genome shotgun (WGS) entry which is preliminary data.</text>
</comment>
<proteinExistence type="predicted"/>
<dbReference type="InterPro" id="IPR007235">
    <property type="entry name" value="Glyco_trans_28_C"/>
</dbReference>
<name>A0ABX5LSL9_9GAMM</name>
<dbReference type="Pfam" id="PF04101">
    <property type="entry name" value="Glyco_tran_28_C"/>
    <property type="match status" value="1"/>
</dbReference>
<protein>
    <submittedName>
        <fullName evidence="2">Membrane protein</fullName>
    </submittedName>
</protein>
<dbReference type="InterPro" id="IPR016683">
    <property type="entry name" value="Glyco_trans_28_RedA_prd"/>
</dbReference>
<dbReference type="PIRSF" id="PIRSF017085">
    <property type="entry name" value="Glycosyltransf_RedA_prd"/>
    <property type="match status" value="1"/>
</dbReference>
<sequence length="395" mass="44625">MYRLDNTRVLIYSHDSFGLGHLRRCRALAHALVERYKGVSVLILTGSPIIGRFDFKARVDFVRIPGVIKLHNGDYTSLGLHIRLDQTLALRESIILNTAKAFEPDLFIVDKEPLGLQGEVESTLRMLRDTECVNVLGIRDVMDEPVKLTKEWEHKQAFPALAELYDEIWVYGDESMGNPLQGLPLPASVPEKMFYTGYLQRQLPVHTRSRYLEKVERPYLLVTPGGGGDGAEMVDWVLRAYEADPDLPWDVMFVLGPFMNSQEQQQFMDRAEPLRGVHMITFDANLESLLSEAAGIVAMGGYNTFCEILSFDKPALLIPRTEPRQEQLIRARNASELGLLSMLDPREPHTTERMLAALRALPQQSAPSQHMPANMLSGLEQVQCRVKGLLSERID</sequence>
<organism evidence="2 3">
    <name type="scientific">Pokkaliibacter plantistimulans</name>
    <dbReference type="NCBI Taxonomy" id="1635171"/>
    <lineage>
        <taxon>Bacteria</taxon>
        <taxon>Pseudomonadati</taxon>
        <taxon>Pseudomonadota</taxon>
        <taxon>Gammaproteobacteria</taxon>
        <taxon>Oceanospirillales</taxon>
        <taxon>Balneatrichaceae</taxon>
        <taxon>Pokkaliibacter</taxon>
    </lineage>
</organism>
<feature type="domain" description="Glycosyl transferase family 28 C-terminal" evidence="1">
    <location>
        <begin position="249"/>
        <end position="368"/>
    </location>
</feature>
<dbReference type="SUPFAM" id="SSF53756">
    <property type="entry name" value="UDP-Glycosyltransferase/glycogen phosphorylase"/>
    <property type="match status" value="1"/>
</dbReference>
<gene>
    <name evidence="2" type="ORF">WH50_19675</name>
</gene>
<keyword evidence="3" id="KW-1185">Reference proteome</keyword>